<evidence type="ECO:0000313" key="3">
    <source>
        <dbReference type="Proteomes" id="UP000664904"/>
    </source>
</evidence>
<dbReference type="KEGG" id="pxi:J5O05_01715"/>
<proteinExistence type="predicted"/>
<keyword evidence="1" id="KW-0472">Membrane</keyword>
<name>A0A975DJY3_9GAMM</name>
<sequence length="100" mass="11357">MRLVNVIKKDHHRILIGTVVCWILVQVLSAGWFYFLTLSEAKSGWLVSAQIKKVADFIIFSTGSLLLYSARYETKFSYLLVFLFAGLGIYTLASLFFPLS</sequence>
<feature type="transmembrane region" description="Helical" evidence="1">
    <location>
        <begin position="54"/>
        <end position="70"/>
    </location>
</feature>
<keyword evidence="1" id="KW-0812">Transmembrane</keyword>
<keyword evidence="3" id="KW-1185">Reference proteome</keyword>
<organism evidence="2 3">
    <name type="scientific">Pseudoalteromonas xiamenensis</name>
    <dbReference type="NCBI Taxonomy" id="882626"/>
    <lineage>
        <taxon>Bacteria</taxon>
        <taxon>Pseudomonadati</taxon>
        <taxon>Pseudomonadota</taxon>
        <taxon>Gammaproteobacteria</taxon>
        <taxon>Alteromonadales</taxon>
        <taxon>Pseudoalteromonadaceae</taxon>
        <taxon>Pseudoalteromonas</taxon>
    </lineage>
</organism>
<keyword evidence="1" id="KW-1133">Transmembrane helix</keyword>
<accession>A0A975DJY3</accession>
<reference evidence="2" key="1">
    <citation type="submission" date="2021-03" db="EMBL/GenBank/DDBJ databases">
        <title>Complete Genome of Pseudoalteromonas xiamenensis STKMTI.2, a new potential marine bacterium producing anti-Vibrio compounds.</title>
        <authorList>
            <person name="Handayani D.P."/>
            <person name="Isnansetyo A."/>
            <person name="Istiqomah I."/>
            <person name="Jumina J."/>
        </authorList>
    </citation>
    <scope>NUCLEOTIDE SEQUENCE</scope>
    <source>
        <strain evidence="2">STKMTI.2</strain>
    </source>
</reference>
<protein>
    <submittedName>
        <fullName evidence="2">Uncharacterized protein</fullName>
    </submittedName>
</protein>
<dbReference type="EMBL" id="CP072133">
    <property type="protein sequence ID" value="QTH71706.1"/>
    <property type="molecule type" value="Genomic_DNA"/>
</dbReference>
<evidence type="ECO:0000313" key="2">
    <source>
        <dbReference type="EMBL" id="QTH71706.1"/>
    </source>
</evidence>
<gene>
    <name evidence="2" type="ORF">J5O05_01715</name>
</gene>
<dbReference type="AlphaFoldDB" id="A0A975DJY3"/>
<dbReference type="RefSeq" id="WP_208843330.1">
    <property type="nucleotide sequence ID" value="NZ_CP072133.1"/>
</dbReference>
<evidence type="ECO:0000256" key="1">
    <source>
        <dbReference type="SAM" id="Phobius"/>
    </source>
</evidence>
<feature type="transmembrane region" description="Helical" evidence="1">
    <location>
        <begin position="77"/>
        <end position="97"/>
    </location>
</feature>
<dbReference type="Proteomes" id="UP000664904">
    <property type="component" value="Chromosome"/>
</dbReference>
<feature type="transmembrane region" description="Helical" evidence="1">
    <location>
        <begin position="12"/>
        <end position="34"/>
    </location>
</feature>